<feature type="region of interest" description="Disordered" evidence="1">
    <location>
        <begin position="27"/>
        <end position="74"/>
    </location>
</feature>
<evidence type="ECO:0000313" key="4">
    <source>
        <dbReference type="Proteomes" id="UP001069090"/>
    </source>
</evidence>
<feature type="signal peptide" evidence="2">
    <location>
        <begin position="1"/>
        <end position="19"/>
    </location>
</feature>
<keyword evidence="2" id="KW-0732">Signal</keyword>
<feature type="compositionally biased region" description="Polar residues" evidence="1">
    <location>
        <begin position="57"/>
        <end position="67"/>
    </location>
</feature>
<comment type="caution">
    <text evidence="3">The sequence shown here is derived from an EMBL/GenBank/DDBJ whole genome shotgun (WGS) entry which is preliminary data.</text>
</comment>
<feature type="chain" id="PRO_5039912843" description="Secreted protein" evidence="2">
    <location>
        <begin position="20"/>
        <end position="158"/>
    </location>
</feature>
<evidence type="ECO:0000256" key="1">
    <source>
        <dbReference type="SAM" id="MobiDB-lite"/>
    </source>
</evidence>
<protein>
    <recommendedName>
        <fullName evidence="5">Secreted protein</fullName>
    </recommendedName>
</protein>
<accession>A0A9J6RP53</accession>
<evidence type="ECO:0000313" key="3">
    <source>
        <dbReference type="EMBL" id="MCZ0865797.1"/>
    </source>
</evidence>
<dbReference type="RefSeq" id="WP_258331937.1">
    <property type="nucleotide sequence ID" value="NZ_JAPTGG010000008.1"/>
</dbReference>
<dbReference type="PROSITE" id="PS51257">
    <property type="entry name" value="PROKAR_LIPOPROTEIN"/>
    <property type="match status" value="1"/>
</dbReference>
<reference evidence="3 4" key="1">
    <citation type="submission" date="2022-12" db="EMBL/GenBank/DDBJ databases">
        <title>Dasania phycosphaerae sp. nov., isolated from particulate material of the south coast of Korea.</title>
        <authorList>
            <person name="Jiang Y."/>
        </authorList>
    </citation>
    <scope>NUCLEOTIDE SEQUENCE [LARGE SCALE GENOMIC DNA]</scope>
    <source>
        <strain evidence="3 4">GY-19</strain>
    </source>
</reference>
<proteinExistence type="predicted"/>
<sequence>MTFFKTLLSISLSAVLLSACDPVSNNSPANNEIEKHPPPVQQEINPPTKTAGFCSPGNPNTPNSQLTGRGEDCDEEKAKRKATSAWVSLNCSGNADPQCPSGCVDPNKKCQSYPGNTSNLTCTSRDVSASVCANRKKYSCEIVRPDLSHPISCSCKCL</sequence>
<dbReference type="AlphaFoldDB" id="A0A9J6RP53"/>
<gene>
    <name evidence="3" type="ORF">O0V09_11320</name>
</gene>
<keyword evidence="4" id="KW-1185">Reference proteome</keyword>
<evidence type="ECO:0000256" key="2">
    <source>
        <dbReference type="SAM" id="SignalP"/>
    </source>
</evidence>
<dbReference type="Proteomes" id="UP001069090">
    <property type="component" value="Unassembled WGS sequence"/>
</dbReference>
<evidence type="ECO:0008006" key="5">
    <source>
        <dbReference type="Google" id="ProtNLM"/>
    </source>
</evidence>
<dbReference type="EMBL" id="JAPTGG010000008">
    <property type="protein sequence ID" value="MCZ0865797.1"/>
    <property type="molecule type" value="Genomic_DNA"/>
</dbReference>
<organism evidence="3 4">
    <name type="scientific">Dasania phycosphaerae</name>
    <dbReference type="NCBI Taxonomy" id="2950436"/>
    <lineage>
        <taxon>Bacteria</taxon>
        <taxon>Pseudomonadati</taxon>
        <taxon>Pseudomonadota</taxon>
        <taxon>Gammaproteobacteria</taxon>
        <taxon>Cellvibrionales</taxon>
        <taxon>Spongiibacteraceae</taxon>
        <taxon>Dasania</taxon>
    </lineage>
</organism>
<name>A0A9J6RP53_9GAMM</name>